<dbReference type="GO" id="GO:0003700">
    <property type="term" value="F:DNA-binding transcription factor activity"/>
    <property type="evidence" value="ECO:0007669"/>
    <property type="project" value="InterPro"/>
</dbReference>
<keyword evidence="2" id="KW-0238">DNA-binding</keyword>
<organism evidence="6 7">
    <name type="scientific">Paenibacillus agaridevorans</name>
    <dbReference type="NCBI Taxonomy" id="171404"/>
    <lineage>
        <taxon>Bacteria</taxon>
        <taxon>Bacillati</taxon>
        <taxon>Bacillota</taxon>
        <taxon>Bacilli</taxon>
        <taxon>Bacillales</taxon>
        <taxon>Paenibacillaceae</taxon>
        <taxon>Paenibacillus</taxon>
    </lineage>
</organism>
<sequence>MEANMKYQLKFGVLKQYFIWNVLMIVVIIGLIGLILMGMITNMVEKEMSDINARRMTYVNSIIELGVLEPAEKIVLEQLLAPQNLDFSGGYSHVEANRQLKKLIAVLPFVESLNIYYPGEKTLISSRGIKYEYQSTVTNEFVNHFMTDQNGNKKWFPFKEDANLTFERTGEVISYARASALKLNGEPVFILYINIYSKYISNMLRSQLINPNEAILILNHDNEIVVQSDPSARYAMTQANDLIEASQKEDKQLNIREINGQNVMLLNHTSSYNDWTYTLIMPLSDFFRVSSYIQNIIIYVSLGTLIVGLLVALFVAINQYRPIKQIIAHLLHTSGTHELNGNAYAFINDTIKNMHVSVNALRMQVNKSRLNQLLRGIIDDESNAEISHILHEEQSVVAAFQINELDMNESVFEQLEYAVVQSGLMTDYNVLITSYSKDMIVVVINFKTDENVVFERIELATSLLAGTFAFPIRVGAGSIVRGLGQLHSSCEQALRALKHHFLTKEKSVVLYSSAVASMGEFRIPELYRQLVQAFDAHNVQEIHRLLDCIAVKLSKQSCRIESVELIIHQIMQLVTQKMMEAEPKSGESMLVYKNVPEEFYGKGDIFEALEWLKTFIADIFSLHVEENTNHILMQSVKSYIDTHYHEEISLELLSQKTFISATYISALFKKTFHIGVSEYVSELRMMKAKELLESSNLKVEEIAGKVGMTNSTYFITRFKRRFGMTPNQYKLHVRSSEIKELRELKEVKES</sequence>
<dbReference type="PRINTS" id="PR00032">
    <property type="entry name" value="HTHARAC"/>
</dbReference>
<dbReference type="PANTHER" id="PTHR43280:SF10">
    <property type="entry name" value="REGULATORY PROTEIN POCR"/>
    <property type="match status" value="1"/>
</dbReference>
<dbReference type="Pfam" id="PF17853">
    <property type="entry name" value="GGDEF_2"/>
    <property type="match status" value="1"/>
</dbReference>
<dbReference type="SUPFAM" id="SSF46689">
    <property type="entry name" value="Homeodomain-like"/>
    <property type="match status" value="1"/>
</dbReference>
<keyword evidence="4" id="KW-0812">Transmembrane</keyword>
<keyword evidence="1" id="KW-0805">Transcription regulation</keyword>
<evidence type="ECO:0000256" key="2">
    <source>
        <dbReference type="ARBA" id="ARBA00023125"/>
    </source>
</evidence>
<evidence type="ECO:0000256" key="1">
    <source>
        <dbReference type="ARBA" id="ARBA00023015"/>
    </source>
</evidence>
<dbReference type="Proteomes" id="UP000245202">
    <property type="component" value="Unassembled WGS sequence"/>
</dbReference>
<keyword evidence="7" id="KW-1185">Reference proteome</keyword>
<evidence type="ECO:0000256" key="4">
    <source>
        <dbReference type="SAM" id="Phobius"/>
    </source>
</evidence>
<proteinExistence type="predicted"/>
<evidence type="ECO:0000259" key="5">
    <source>
        <dbReference type="PROSITE" id="PS01124"/>
    </source>
</evidence>
<keyword evidence="3" id="KW-0804">Transcription</keyword>
<reference evidence="6 7" key="1">
    <citation type="submission" date="2017-08" db="EMBL/GenBank/DDBJ databases">
        <title>Substantial Increase in Enzyme Production by Combined Drug-Resistance Mutations in Paenibacillus agaridevorans.</title>
        <authorList>
            <person name="Tanaka Y."/>
            <person name="Funane K."/>
            <person name="Hosaka T."/>
            <person name="Shiwa Y."/>
            <person name="Fujita N."/>
            <person name="Miyazaki T."/>
            <person name="Yoshikawa H."/>
            <person name="Murakami K."/>
            <person name="Kasahara K."/>
            <person name="Inaoka T."/>
            <person name="Hiraga Y."/>
            <person name="Ochi K."/>
        </authorList>
    </citation>
    <scope>NUCLEOTIDE SEQUENCE [LARGE SCALE GENOMIC DNA]</scope>
    <source>
        <strain evidence="6 7">T-3040</strain>
    </source>
</reference>
<gene>
    <name evidence="6" type="ORF">PAT3040_01402</name>
</gene>
<dbReference type="Gene3D" id="3.30.450.20">
    <property type="entry name" value="PAS domain"/>
    <property type="match status" value="1"/>
</dbReference>
<dbReference type="SMART" id="SM00342">
    <property type="entry name" value="HTH_ARAC"/>
    <property type="match status" value="1"/>
</dbReference>
<keyword evidence="4" id="KW-1133">Transmembrane helix</keyword>
<accession>A0A2R5ETY3</accession>
<feature type="domain" description="HTH araC/xylS-type" evidence="5">
    <location>
        <begin position="634"/>
        <end position="732"/>
    </location>
</feature>
<dbReference type="Pfam" id="PF12833">
    <property type="entry name" value="HTH_18"/>
    <property type="match status" value="1"/>
</dbReference>
<dbReference type="PROSITE" id="PS01124">
    <property type="entry name" value="HTH_ARAC_FAMILY_2"/>
    <property type="match status" value="1"/>
</dbReference>
<keyword evidence="4" id="KW-0472">Membrane</keyword>
<dbReference type="PANTHER" id="PTHR43280">
    <property type="entry name" value="ARAC-FAMILY TRANSCRIPTIONAL REGULATOR"/>
    <property type="match status" value="1"/>
</dbReference>
<feature type="transmembrane region" description="Helical" evidence="4">
    <location>
        <begin position="17"/>
        <end position="40"/>
    </location>
</feature>
<dbReference type="EMBL" id="BDQX01000055">
    <property type="protein sequence ID" value="GBG06861.1"/>
    <property type="molecule type" value="Genomic_DNA"/>
</dbReference>
<dbReference type="InterPro" id="IPR020449">
    <property type="entry name" value="Tscrpt_reg_AraC-type_HTH"/>
</dbReference>
<evidence type="ECO:0000256" key="3">
    <source>
        <dbReference type="ARBA" id="ARBA00023163"/>
    </source>
</evidence>
<protein>
    <recommendedName>
        <fullName evidence="5">HTH araC/xylS-type domain-containing protein</fullName>
    </recommendedName>
</protein>
<evidence type="ECO:0000313" key="6">
    <source>
        <dbReference type="EMBL" id="GBG06861.1"/>
    </source>
</evidence>
<dbReference type="Gene3D" id="1.10.10.60">
    <property type="entry name" value="Homeodomain-like"/>
    <property type="match status" value="2"/>
</dbReference>
<feature type="transmembrane region" description="Helical" evidence="4">
    <location>
        <begin position="296"/>
        <end position="317"/>
    </location>
</feature>
<dbReference type="InterPro" id="IPR009057">
    <property type="entry name" value="Homeodomain-like_sf"/>
</dbReference>
<evidence type="ECO:0000313" key="7">
    <source>
        <dbReference type="Proteomes" id="UP000245202"/>
    </source>
</evidence>
<dbReference type="InterPro" id="IPR041522">
    <property type="entry name" value="CdaR_GGDEF"/>
</dbReference>
<name>A0A2R5ETY3_9BACL</name>
<dbReference type="AlphaFoldDB" id="A0A2R5ETY3"/>
<comment type="caution">
    <text evidence="6">The sequence shown here is derived from an EMBL/GenBank/DDBJ whole genome shotgun (WGS) entry which is preliminary data.</text>
</comment>
<dbReference type="GO" id="GO:0043565">
    <property type="term" value="F:sequence-specific DNA binding"/>
    <property type="evidence" value="ECO:0007669"/>
    <property type="project" value="InterPro"/>
</dbReference>
<dbReference type="InterPro" id="IPR018060">
    <property type="entry name" value="HTH_AraC"/>
</dbReference>